<dbReference type="PROSITE" id="PS50293">
    <property type="entry name" value="TPR_REGION"/>
    <property type="match status" value="1"/>
</dbReference>
<dbReference type="Proteomes" id="UP000229681">
    <property type="component" value="Unassembled WGS sequence"/>
</dbReference>
<evidence type="ECO:0000313" key="3">
    <source>
        <dbReference type="Proteomes" id="UP000229681"/>
    </source>
</evidence>
<dbReference type="Gene3D" id="3.20.20.80">
    <property type="entry name" value="Glycosidases"/>
    <property type="match status" value="1"/>
</dbReference>
<dbReference type="GO" id="GO:0004553">
    <property type="term" value="F:hydrolase activity, hydrolyzing O-glycosyl compounds"/>
    <property type="evidence" value="ECO:0007669"/>
    <property type="project" value="InterPro"/>
</dbReference>
<comment type="caution">
    <text evidence="2">The sequence shown here is derived from an EMBL/GenBank/DDBJ whole genome shotgun (WGS) entry which is preliminary data.</text>
</comment>
<organism evidence="2 3">
    <name type="scientific">Candidatus Thermofonsia Clade 1 bacterium</name>
    <dbReference type="NCBI Taxonomy" id="2364210"/>
    <lineage>
        <taxon>Bacteria</taxon>
        <taxon>Bacillati</taxon>
        <taxon>Chloroflexota</taxon>
        <taxon>Candidatus Thermofontia</taxon>
        <taxon>Candidatus Thermofonsia Clade 1</taxon>
    </lineage>
</organism>
<dbReference type="PROSITE" id="PS50005">
    <property type="entry name" value="TPR"/>
    <property type="match status" value="1"/>
</dbReference>
<name>A0A2M8PGT5_9CHLR</name>
<dbReference type="SMART" id="SM00028">
    <property type="entry name" value="TPR"/>
    <property type="match status" value="1"/>
</dbReference>
<accession>A0A2M8PGT5</accession>
<dbReference type="SUPFAM" id="SSF48452">
    <property type="entry name" value="TPR-like"/>
    <property type="match status" value="1"/>
</dbReference>
<sequence>MRRIARFAIYGATWLLLIVSLAFSSHSAPPSAEPSAPLPTYDASAFREVDSALEAAFAVPDDLRLLRPEDLCANVHAAWNRNWQRVVGALTLLVNQAASCEGAQAPRLLLYPAYYNYGAALERQGDLPAALEAYRRALAVQPQGTEAARALRRHNALTPPPPETCTEAEIAAAQLPVYTPHGKGGFVRLEAGRFSADGAPFIVRGVNYYPSRAPWRRFLTEADLSVIARELDLLAAAGLNTIRIFAWHAALFQCVGNGVVPRPEGFARLDGTIRLAAERGLRVLLTLNDLPDLLVRPLYTDSKIADAQSLFIAARYRDEPAILAFDLRNEGDIDYVRGYARAADVIAWLNQLAPRLRAAAPNHLITAGWNEGALATERAVDFLSFHHWRSAENLRERINALRANSRKPILLQELGYPARATNSAALAEQARKLEAAIRTAEDANLLGWLLWAAFDFPTEATCLPPACPSADNAEHHFGLWTTAYVPKPAVRVLERFTRSP</sequence>
<dbReference type="Gene3D" id="1.25.40.10">
    <property type="entry name" value="Tetratricopeptide repeat domain"/>
    <property type="match status" value="1"/>
</dbReference>
<dbReference type="InterPro" id="IPR019734">
    <property type="entry name" value="TPR_rpt"/>
</dbReference>
<evidence type="ECO:0000256" key="1">
    <source>
        <dbReference type="PROSITE-ProRule" id="PRU00339"/>
    </source>
</evidence>
<feature type="repeat" description="TPR" evidence="1">
    <location>
        <begin position="111"/>
        <end position="144"/>
    </location>
</feature>
<dbReference type="SUPFAM" id="SSF51445">
    <property type="entry name" value="(Trans)glycosidases"/>
    <property type="match status" value="1"/>
</dbReference>
<protein>
    <submittedName>
        <fullName evidence="2">Uncharacterized protein</fullName>
    </submittedName>
</protein>
<proteinExistence type="predicted"/>
<evidence type="ECO:0000313" key="2">
    <source>
        <dbReference type="EMBL" id="PJF36764.1"/>
    </source>
</evidence>
<reference evidence="2 3" key="1">
    <citation type="submission" date="2017-11" db="EMBL/GenBank/DDBJ databases">
        <title>Evolution of Phototrophy in the Chloroflexi Phylum Driven by Horizontal Gene Transfer.</title>
        <authorList>
            <person name="Ward L.M."/>
            <person name="Hemp J."/>
            <person name="Shih P.M."/>
            <person name="Mcglynn S.E."/>
            <person name="Fischer W."/>
        </authorList>
    </citation>
    <scope>NUCLEOTIDE SEQUENCE [LARGE SCALE GENOMIC DNA]</scope>
    <source>
        <strain evidence="2">JP3_13</strain>
    </source>
</reference>
<dbReference type="EMBL" id="PGTM01000032">
    <property type="protein sequence ID" value="PJF36764.1"/>
    <property type="molecule type" value="Genomic_DNA"/>
</dbReference>
<dbReference type="AlphaFoldDB" id="A0A2M8PGT5"/>
<gene>
    <name evidence="2" type="ORF">CUN49_03750</name>
</gene>
<dbReference type="InterPro" id="IPR045053">
    <property type="entry name" value="MAN-like"/>
</dbReference>
<dbReference type="InterPro" id="IPR017853">
    <property type="entry name" value="GH"/>
</dbReference>
<keyword evidence="1" id="KW-0802">TPR repeat</keyword>
<dbReference type="InterPro" id="IPR011990">
    <property type="entry name" value="TPR-like_helical_dom_sf"/>
</dbReference>
<dbReference type="PANTHER" id="PTHR31451">
    <property type="match status" value="1"/>
</dbReference>